<name>A0A5M3PZL4_9GAMM</name>
<dbReference type="AlphaFoldDB" id="A0A5M3PZL4"/>
<accession>A0A5M3PZL4</accession>
<evidence type="ECO:0008006" key="3">
    <source>
        <dbReference type="Google" id="ProtNLM"/>
    </source>
</evidence>
<comment type="caution">
    <text evidence="1">The sequence shown here is derived from an EMBL/GenBank/DDBJ whole genome shotgun (WGS) entry which is preliminary data.</text>
</comment>
<dbReference type="Proteomes" id="UP000387223">
    <property type="component" value="Unassembled WGS sequence"/>
</dbReference>
<proteinExistence type="predicted"/>
<protein>
    <recommendedName>
        <fullName evidence="3">Solute-binding protein family 3/N-terminal domain-containing protein</fullName>
    </recommendedName>
</protein>
<dbReference type="Gene3D" id="3.40.190.10">
    <property type="entry name" value="Periplasmic binding protein-like II"/>
    <property type="match status" value="2"/>
</dbReference>
<reference evidence="1 2" key="1">
    <citation type="journal article" date="2019" name="J. Gen. Appl. Microbiol.">
        <title>Aerobic degradation of cis-dichloroethene by the marine bacterium Marinobacter salsuginis strain 5N-3.</title>
        <authorList>
            <person name="Inoue Y."/>
            <person name="Fukunaga Y."/>
            <person name="Katsumata H."/>
            <person name="Ohji S."/>
            <person name="Hosoyama A."/>
            <person name="Mori K."/>
            <person name="Ando K."/>
        </authorList>
    </citation>
    <scope>NUCLEOTIDE SEQUENCE [LARGE SCALE GENOMIC DNA]</scope>
    <source>
        <strain evidence="1 2">NBRC 109114</strain>
    </source>
</reference>
<evidence type="ECO:0000313" key="1">
    <source>
        <dbReference type="EMBL" id="GBO88373.1"/>
    </source>
</evidence>
<evidence type="ECO:0000313" key="2">
    <source>
        <dbReference type="Proteomes" id="UP000387223"/>
    </source>
</evidence>
<dbReference type="SUPFAM" id="SSF53850">
    <property type="entry name" value="Periplasmic binding protein-like II"/>
    <property type="match status" value="1"/>
</dbReference>
<dbReference type="EMBL" id="BGZI01000011">
    <property type="protein sequence ID" value="GBO88373.1"/>
    <property type="molecule type" value="Genomic_DNA"/>
</dbReference>
<organism evidence="1 2">
    <name type="scientific">Marinobacter salsuginis</name>
    <dbReference type="NCBI Taxonomy" id="418719"/>
    <lineage>
        <taxon>Bacteria</taxon>
        <taxon>Pseudomonadati</taxon>
        <taxon>Pseudomonadota</taxon>
        <taxon>Gammaproteobacteria</taxon>
        <taxon>Pseudomonadales</taxon>
        <taxon>Marinobacteraceae</taxon>
        <taxon>Marinobacter</taxon>
    </lineage>
</organism>
<gene>
    <name evidence="1" type="ORF">MSSD14B_20410</name>
</gene>
<sequence length="203" mass="23319">MQLTFSFIPGYTTEHVVLPWARAQYNVRLGLADGLLTYPSEERKEYAVFSDKPLFTQDFGHLVYSADNPNSDLIESATSFADLSSLTVIVERGSRWEEDNIPGYLEREPGRDMKAMMHLLMLREAGDFMVQPAEDARYIAQQLGYSEKLRVRQVDFIPNSRIPFHIGVSRQHPSAMDVINEVDAVTQNPEFQSELNTLIRRYR</sequence>